<accession>A0A2N6CZF8</accession>
<dbReference type="AlphaFoldDB" id="A0A2N6CZF8"/>
<evidence type="ECO:0000256" key="3">
    <source>
        <dbReference type="ARBA" id="ARBA00022759"/>
    </source>
</evidence>
<dbReference type="InterPro" id="IPR013527">
    <property type="entry name" value="YicC-like_N"/>
</dbReference>
<evidence type="ECO:0000259" key="7">
    <source>
        <dbReference type="Pfam" id="PF08340"/>
    </source>
</evidence>
<evidence type="ECO:0000313" key="8">
    <source>
        <dbReference type="EMBL" id="PLX62752.1"/>
    </source>
</evidence>
<feature type="domain" description="Endoribonuclease YicC-like N-terminal" evidence="6">
    <location>
        <begin position="2"/>
        <end position="154"/>
    </location>
</feature>
<sequence length="288" mass="32863">MISSMTSFSRRESRDELGELVCELRSVNHRYLELFVRLPEELRALEPLVRERVAARLGRGKVDCLFRFVPSKSATAGVAVNERFAQQIIDAAGEVGLLLHESVPPRAIDILRWPGVLETEELDLTPVHKRAAALLDETLDGLVESRQREGGRLAELIIQRCGAMREEVAKVKQLMPQLLVSLRDRLRARLAELTAELDEGRIEQEMVLLTQRLDVDEEMDRLQTHLDEVEAVLARDEPVGRRLDFLMQELNREANTLGSKSNDVEMTRVSVELKVLIEQMREQIQNIE</sequence>
<comment type="similarity">
    <text evidence="5">Belongs to the YicC/YloC family.</text>
</comment>
<evidence type="ECO:0000256" key="5">
    <source>
        <dbReference type="ARBA" id="ARBA00035648"/>
    </source>
</evidence>
<dbReference type="InterPro" id="IPR005229">
    <property type="entry name" value="YicC/YloC-like"/>
</dbReference>
<feature type="domain" description="Endoribonuclease YicC-like C-terminal" evidence="7">
    <location>
        <begin position="171"/>
        <end position="288"/>
    </location>
</feature>
<proteinExistence type="inferred from homology"/>
<evidence type="ECO:0000256" key="4">
    <source>
        <dbReference type="ARBA" id="ARBA00022801"/>
    </source>
</evidence>
<dbReference type="EMBL" id="PKUN01000003">
    <property type="protein sequence ID" value="PLX62752.1"/>
    <property type="molecule type" value="Genomic_DNA"/>
</dbReference>
<dbReference type="GO" id="GO:0016787">
    <property type="term" value="F:hydrolase activity"/>
    <property type="evidence" value="ECO:0007669"/>
    <property type="project" value="UniProtKB-KW"/>
</dbReference>
<dbReference type="STRING" id="1111735.GCA_000428045_03917"/>
<keyword evidence="2" id="KW-0540">Nuclease</keyword>
<evidence type="ECO:0000256" key="1">
    <source>
        <dbReference type="ARBA" id="ARBA00001968"/>
    </source>
</evidence>
<dbReference type="InterPro" id="IPR013551">
    <property type="entry name" value="YicC-like_C"/>
</dbReference>
<dbReference type="Pfam" id="PF03755">
    <property type="entry name" value="YicC-like_N"/>
    <property type="match status" value="1"/>
</dbReference>
<name>A0A2N6CZF8_9GAMM</name>
<comment type="cofactor">
    <cofactor evidence="1">
        <name>a divalent metal cation</name>
        <dbReference type="ChEBI" id="CHEBI:60240"/>
    </cofactor>
</comment>
<gene>
    <name evidence="8" type="ORF">C0630_04010</name>
</gene>
<keyword evidence="3" id="KW-0255">Endonuclease</keyword>
<dbReference type="PANTHER" id="PTHR30636">
    <property type="entry name" value="UPF0701 PROTEIN YICC"/>
    <property type="match status" value="1"/>
</dbReference>
<keyword evidence="4" id="KW-0378">Hydrolase</keyword>
<organism evidence="8 9">
    <name type="scientific">Sedimenticola selenatireducens</name>
    <dbReference type="NCBI Taxonomy" id="191960"/>
    <lineage>
        <taxon>Bacteria</taxon>
        <taxon>Pseudomonadati</taxon>
        <taxon>Pseudomonadota</taxon>
        <taxon>Gammaproteobacteria</taxon>
        <taxon>Chromatiales</taxon>
        <taxon>Sedimenticolaceae</taxon>
        <taxon>Sedimenticola</taxon>
    </lineage>
</organism>
<protein>
    <submittedName>
        <fullName evidence="8">YicC family protein</fullName>
    </submittedName>
</protein>
<dbReference type="Pfam" id="PF08340">
    <property type="entry name" value="YicC-like_C"/>
    <property type="match status" value="1"/>
</dbReference>
<comment type="caution">
    <text evidence="8">The sequence shown here is derived from an EMBL/GenBank/DDBJ whole genome shotgun (WGS) entry which is preliminary data.</text>
</comment>
<dbReference type="PANTHER" id="PTHR30636:SF3">
    <property type="entry name" value="UPF0701 PROTEIN YICC"/>
    <property type="match status" value="1"/>
</dbReference>
<evidence type="ECO:0000259" key="6">
    <source>
        <dbReference type="Pfam" id="PF03755"/>
    </source>
</evidence>
<dbReference type="NCBIfam" id="TIGR00255">
    <property type="entry name" value="YicC/YloC family endoribonuclease"/>
    <property type="match status" value="1"/>
</dbReference>
<dbReference type="GO" id="GO:0004521">
    <property type="term" value="F:RNA endonuclease activity"/>
    <property type="evidence" value="ECO:0007669"/>
    <property type="project" value="InterPro"/>
</dbReference>
<evidence type="ECO:0000256" key="2">
    <source>
        <dbReference type="ARBA" id="ARBA00022722"/>
    </source>
</evidence>
<evidence type="ECO:0000313" key="9">
    <source>
        <dbReference type="Proteomes" id="UP000235015"/>
    </source>
</evidence>
<reference evidence="8 9" key="1">
    <citation type="submission" date="2017-11" db="EMBL/GenBank/DDBJ databases">
        <title>Genome-resolved metagenomics identifies genetic mobility, metabolic interactions, and unexpected diversity in perchlorate-reducing communities.</title>
        <authorList>
            <person name="Barnum T.P."/>
            <person name="Figueroa I.A."/>
            <person name="Carlstrom C.I."/>
            <person name="Lucas L.N."/>
            <person name="Engelbrektson A.L."/>
            <person name="Coates J.D."/>
        </authorList>
    </citation>
    <scope>NUCLEOTIDE SEQUENCE [LARGE SCALE GENOMIC DNA]</scope>
    <source>
        <strain evidence="8">BM301</strain>
    </source>
</reference>
<dbReference type="Proteomes" id="UP000235015">
    <property type="component" value="Unassembled WGS sequence"/>
</dbReference>